<evidence type="ECO:0000256" key="7">
    <source>
        <dbReference type="ARBA" id="ARBA00023136"/>
    </source>
</evidence>
<dbReference type="PROSITE" id="PS50263">
    <property type="entry name" value="CN_HYDROLASE"/>
    <property type="match status" value="1"/>
</dbReference>
<evidence type="ECO:0000259" key="10">
    <source>
        <dbReference type="PROSITE" id="PS50263"/>
    </source>
</evidence>
<evidence type="ECO:0000256" key="3">
    <source>
        <dbReference type="ARBA" id="ARBA00022475"/>
    </source>
</evidence>
<keyword evidence="4" id="KW-0808">Transferase</keyword>
<evidence type="ECO:0000256" key="2">
    <source>
        <dbReference type="ARBA" id="ARBA00010065"/>
    </source>
</evidence>
<dbReference type="InterPro" id="IPR036526">
    <property type="entry name" value="C-N_Hydrolase_sf"/>
</dbReference>
<comment type="similarity">
    <text evidence="2">Belongs to the CN hydrolase family. Apolipoprotein N-acyltransferase subfamily.</text>
</comment>
<dbReference type="EMBL" id="VIFK01000010">
    <property type="protein sequence ID" value="TQF00555.1"/>
    <property type="molecule type" value="Genomic_DNA"/>
</dbReference>
<dbReference type="GO" id="GO:0016410">
    <property type="term" value="F:N-acyltransferase activity"/>
    <property type="evidence" value="ECO:0007669"/>
    <property type="project" value="InterPro"/>
</dbReference>
<dbReference type="PANTHER" id="PTHR38686:SF1">
    <property type="entry name" value="APOLIPOPROTEIN N-ACYLTRANSFERASE"/>
    <property type="match status" value="1"/>
</dbReference>
<feature type="transmembrane region" description="Helical" evidence="9">
    <location>
        <begin position="66"/>
        <end position="86"/>
    </location>
</feature>
<evidence type="ECO:0000256" key="9">
    <source>
        <dbReference type="SAM" id="Phobius"/>
    </source>
</evidence>
<keyword evidence="7 9" id="KW-0472">Membrane</keyword>
<evidence type="ECO:0000313" key="12">
    <source>
        <dbReference type="Proteomes" id="UP000315400"/>
    </source>
</evidence>
<keyword evidence="8" id="KW-0012">Acyltransferase</keyword>
<dbReference type="GO" id="GO:0042158">
    <property type="term" value="P:lipoprotein biosynthetic process"/>
    <property type="evidence" value="ECO:0007669"/>
    <property type="project" value="InterPro"/>
</dbReference>
<evidence type="ECO:0000256" key="5">
    <source>
        <dbReference type="ARBA" id="ARBA00022692"/>
    </source>
</evidence>
<evidence type="ECO:0000313" key="11">
    <source>
        <dbReference type="EMBL" id="TQF00555.1"/>
    </source>
</evidence>
<feature type="transmembrane region" description="Helical" evidence="9">
    <location>
        <begin position="128"/>
        <end position="158"/>
    </location>
</feature>
<evidence type="ECO:0000256" key="1">
    <source>
        <dbReference type="ARBA" id="ARBA00004651"/>
    </source>
</evidence>
<feature type="domain" description="CN hydrolase" evidence="10">
    <location>
        <begin position="200"/>
        <end position="423"/>
    </location>
</feature>
<feature type="transmembrane region" description="Helical" evidence="9">
    <location>
        <begin position="170"/>
        <end position="189"/>
    </location>
</feature>
<name>A0A540VUX0_9GAMM</name>
<dbReference type="InterPro" id="IPR003010">
    <property type="entry name" value="C-N_Hydrolase"/>
</dbReference>
<keyword evidence="5 9" id="KW-0812">Transmembrane</keyword>
<evidence type="ECO:0000256" key="6">
    <source>
        <dbReference type="ARBA" id="ARBA00022989"/>
    </source>
</evidence>
<dbReference type="STRING" id="1260251.SPISAL_03685"/>
<keyword evidence="6 9" id="KW-1133">Transmembrane helix</keyword>
<comment type="subcellular location">
    <subcellularLocation>
        <location evidence="1">Cell membrane</location>
        <topology evidence="1">Multi-pass membrane protein</topology>
    </subcellularLocation>
</comment>
<evidence type="ECO:0000256" key="4">
    <source>
        <dbReference type="ARBA" id="ARBA00022679"/>
    </source>
</evidence>
<dbReference type="PANTHER" id="PTHR38686">
    <property type="entry name" value="APOLIPOPROTEIN N-ACYLTRANSFERASE"/>
    <property type="match status" value="1"/>
</dbReference>
<dbReference type="SUPFAM" id="SSF56317">
    <property type="entry name" value="Carbon-nitrogen hydrolase"/>
    <property type="match status" value="1"/>
</dbReference>
<keyword evidence="3" id="KW-1003">Cell membrane</keyword>
<dbReference type="InterPro" id="IPR004563">
    <property type="entry name" value="Apolipo_AcylTrfase"/>
</dbReference>
<evidence type="ECO:0000256" key="8">
    <source>
        <dbReference type="ARBA" id="ARBA00023315"/>
    </source>
</evidence>
<dbReference type="GO" id="GO:0005886">
    <property type="term" value="C:plasma membrane"/>
    <property type="evidence" value="ECO:0007669"/>
    <property type="project" value="UniProtKB-SubCell"/>
</dbReference>
<organism evidence="11 12">
    <name type="scientific">Spiribacter salinus</name>
    <dbReference type="NCBI Taxonomy" id="1335746"/>
    <lineage>
        <taxon>Bacteria</taxon>
        <taxon>Pseudomonadati</taxon>
        <taxon>Pseudomonadota</taxon>
        <taxon>Gammaproteobacteria</taxon>
        <taxon>Chromatiales</taxon>
        <taxon>Ectothiorhodospiraceae</taxon>
        <taxon>Spiribacter</taxon>
    </lineage>
</organism>
<dbReference type="Gene3D" id="3.60.110.10">
    <property type="entry name" value="Carbon-nitrogen hydrolase"/>
    <property type="match status" value="1"/>
</dbReference>
<accession>A0A540VUX0</accession>
<reference evidence="11 12" key="1">
    <citation type="submission" date="2019-06" db="EMBL/GenBank/DDBJ databases">
        <title>Metagenome assembled Genome of Spiribacter salinus SL48-SHIP from the microbial mat of Salt Lake 48 (Novosibirsk region, Russia).</title>
        <authorList>
            <person name="Shipova A."/>
            <person name="Rozanov A.S."/>
            <person name="Bryanskaya A.V."/>
            <person name="Peltek S.E."/>
        </authorList>
    </citation>
    <scope>NUCLEOTIDE SEQUENCE [LARGE SCALE GENOMIC DNA]</scope>
    <source>
        <strain evidence="11">SL48-SHIP-2</strain>
    </source>
</reference>
<protein>
    <recommendedName>
        <fullName evidence="10">CN hydrolase domain-containing protein</fullName>
    </recommendedName>
</protein>
<proteinExistence type="inferred from homology"/>
<comment type="caution">
    <text evidence="11">The sequence shown here is derived from an EMBL/GenBank/DDBJ whole genome shotgun (WGS) entry which is preliminary data.</text>
</comment>
<feature type="transmembrane region" description="Helical" evidence="9">
    <location>
        <begin position="98"/>
        <end position="116"/>
    </location>
</feature>
<gene>
    <name evidence="11" type="ORF">FKY71_03000</name>
</gene>
<sequence length="610" mass="64902">MGGILSGVLGMLALPPFQIDGLALVWLTPWFIGLRRGSTAPWLQSTPVVLTPVIWSLGDALIREPVPSLALLLALATSVAIATTLANPCAVRLGALRVVLGGWLLVAGLAAAREIGVPLSLALLAMPAAWATAAVAAFGVVGVDLLIVTLQALIAIGLTETFRCRAMPRGLTLVTTVHLAVLLTPGIAMTEPTQSGVETRSIAAIQTATHPVTRDFMLGDQVLEQWQARQEHLRKQARALDADWWVWPEAAIPGYLNARAAVRAPDGSAQITHGYSYRAPGKLQSVAIVSRGDDPTVHIRKRDPLLGAEHYLAATPASPLVAEIDDIRVGVLICSDALNRRAVDQALTEGAQVLISPLNSAYITNQRLARVHQDMAHLQAARTGLPMLLVGNGGPTALLSPDGPARTLLPFYKPGVVRVEMPIAQQTQPNPRAPWIVAGTLCIGAAMTTSIRRSPRRTNPVTKRWATAAVLVMLLTVLTRISPDDSPPSPTLGIRFAAVTPTSGASHQGAIALIARAFGHPLHWSDIPYDAEAAMRWLCQTVGVRPSRDADARAPGYGILRAGPAMLAARYESNTGATTYDPRTGRFSSAKDAASQILWLRAVQSTKECR</sequence>
<dbReference type="Proteomes" id="UP000315400">
    <property type="component" value="Unassembled WGS sequence"/>
</dbReference>
<dbReference type="AlphaFoldDB" id="A0A540VUX0"/>